<dbReference type="AlphaFoldDB" id="C3YZ78"/>
<dbReference type="FunFam" id="2.30.29.30:FF:000496">
    <property type="entry name" value="Rho GTPase-activating protein"/>
    <property type="match status" value="1"/>
</dbReference>
<dbReference type="PROSITE" id="PS50003">
    <property type="entry name" value="PH_DOMAIN"/>
    <property type="match status" value="1"/>
</dbReference>
<organism>
    <name type="scientific">Branchiostoma floridae</name>
    <name type="common">Florida lancelet</name>
    <name type="synonym">Amphioxus</name>
    <dbReference type="NCBI Taxonomy" id="7739"/>
    <lineage>
        <taxon>Eukaryota</taxon>
        <taxon>Metazoa</taxon>
        <taxon>Chordata</taxon>
        <taxon>Cephalochordata</taxon>
        <taxon>Leptocardii</taxon>
        <taxon>Amphioxiformes</taxon>
        <taxon>Branchiostomatidae</taxon>
        <taxon>Branchiostoma</taxon>
    </lineage>
</organism>
<dbReference type="InterPro" id="IPR001452">
    <property type="entry name" value="SH3_domain"/>
</dbReference>
<dbReference type="InterPro" id="IPR036028">
    <property type="entry name" value="SH3-like_dom_sf"/>
</dbReference>
<dbReference type="SMART" id="SM00233">
    <property type="entry name" value="PH"/>
    <property type="match status" value="1"/>
</dbReference>
<dbReference type="GO" id="GO:0005096">
    <property type="term" value="F:GTPase activator activity"/>
    <property type="evidence" value="ECO:0007669"/>
    <property type="project" value="UniProtKB-KW"/>
</dbReference>
<evidence type="ECO:0000256" key="3">
    <source>
        <dbReference type="PROSITE-ProRule" id="PRU00192"/>
    </source>
</evidence>
<feature type="domain" description="Rho-GAP" evidence="8">
    <location>
        <begin position="454"/>
        <end position="697"/>
    </location>
</feature>
<evidence type="ECO:0000256" key="5">
    <source>
        <dbReference type="SAM" id="MobiDB-lite"/>
    </source>
</evidence>
<dbReference type="CDD" id="cd07602">
    <property type="entry name" value="BAR_RhoGAP_OPHN1-like"/>
    <property type="match status" value="1"/>
</dbReference>
<dbReference type="FunFam" id="1.10.555.10:FF:000129">
    <property type="entry name" value="Uncharacterized protein"/>
    <property type="match status" value="1"/>
</dbReference>
<sequence length="926" mass="105429">MGLLPLEFSECYTDSPYFRDNIHTHEAELERTSQAIKQLIKESKTLLQAARRPESASVDSAAISNKREGISLFALFFSFPLCMEEWEEDKWTSDLSKAQRSFCQLLQDFKFECIGSTMTDDEIEIESSFKEFGRLIGTIEDERDRMLENAMSHISLMENFRKTQLGVAKEEKKKFEKQTEKFCTSLDTYMKLSAKKQNEKLQEADAQLDMEKRHFHESSLQYVFKLQEVQERKKFEFVETLLGFMYAWLTFYHQDTKSQVSYDNQSAVFHILRGLLLGFMYAWLTFYHQGHEVAREFRSYGQDLQLRLQNTRERFESTRTEAEHLMRKMQEKPIEQGPNKMYTKQGYLFVQEKRPIGYAWVKHYCMYQKENKIFTMIPYTQTQGKLTSSTETIILKSCVRRMSDSIDKRFCFDIMANDKATTITVQAMSEDDRKAWLEAMDGKEPIYQVPGTPSSTEENLLNDIGFTFIKRCIQSIETRGIEEQGLYRVVGVNSKVKKLTELCLVDRRKADKVDLDEYEIKTITSALKNYFRGLPEPLLTFKLHQEFINAAKQESRTLRINDIHRLVHQLPESNFEMLDMLIGHLLKGLPEPLLTFKLHQEFINAAKQESRTLRINDIHRLVHQLPESNFEMLDMLIGHLLNVANHSKKNLMSKPNLGVVFGPTLMRPAEETVAAIMDIKFQNIIVEILISNHEQIFKTAPEGQELSYRGTRALPVASPREVAKNAQFPMPSVPPPTAAPPAPPPASAKPTKANRPVGMYSPNPTPAPRSPTRTNSTTKSTENSSGAYSNSHSSSSESLISRSSNDTQSSQSSPQLTRLQGGTHLNNPVYSSLHLSSNQNQNCQPSTKPEPFCLTASLTPSPPSSRPAQNQTSGAPAPMARLKSKCVKALYACEGENEQELSFRPGQIIYNGGSCSFCSVPDGGGM</sequence>
<dbReference type="PROSITE" id="PS50002">
    <property type="entry name" value="SH3"/>
    <property type="match status" value="1"/>
</dbReference>
<evidence type="ECO:0000259" key="8">
    <source>
        <dbReference type="PROSITE" id="PS50238"/>
    </source>
</evidence>
<feature type="compositionally biased region" description="Low complexity" evidence="5">
    <location>
        <begin position="770"/>
        <end position="815"/>
    </location>
</feature>
<keyword evidence="1 3" id="KW-0728">SH3 domain</keyword>
<dbReference type="InterPro" id="IPR011993">
    <property type="entry name" value="PH-like_dom_sf"/>
</dbReference>
<dbReference type="PANTHER" id="PTHR12552">
    <property type="entry name" value="OLIGOPHRENIN 1"/>
    <property type="match status" value="1"/>
</dbReference>
<evidence type="ECO:0000259" key="7">
    <source>
        <dbReference type="PROSITE" id="PS50003"/>
    </source>
</evidence>
<accession>C3YZ78</accession>
<evidence type="ECO:0000313" key="9">
    <source>
        <dbReference type="EMBL" id="EEN54149.1"/>
    </source>
</evidence>
<dbReference type="eggNOG" id="KOG1451">
    <property type="taxonomic scope" value="Eukaryota"/>
</dbReference>
<dbReference type="SUPFAM" id="SSF50729">
    <property type="entry name" value="PH domain-like"/>
    <property type="match status" value="1"/>
</dbReference>
<keyword evidence="4" id="KW-0175">Coiled coil</keyword>
<evidence type="ECO:0000256" key="2">
    <source>
        <dbReference type="ARBA" id="ARBA00022468"/>
    </source>
</evidence>
<dbReference type="InterPro" id="IPR004148">
    <property type="entry name" value="BAR_dom"/>
</dbReference>
<dbReference type="FunCoup" id="C3YZ78">
    <property type="interactions" value="294"/>
</dbReference>
<feature type="region of interest" description="Disordered" evidence="5">
    <location>
        <begin position="726"/>
        <end position="879"/>
    </location>
</feature>
<feature type="domain" description="PH" evidence="7">
    <location>
        <begin position="341"/>
        <end position="445"/>
    </location>
</feature>
<dbReference type="SUPFAM" id="SSF103657">
    <property type="entry name" value="BAR/IMD domain-like"/>
    <property type="match status" value="2"/>
</dbReference>
<evidence type="ECO:0000256" key="4">
    <source>
        <dbReference type="SAM" id="Coils"/>
    </source>
</evidence>
<dbReference type="SMART" id="SM00324">
    <property type="entry name" value="RhoGAP"/>
    <property type="match status" value="1"/>
</dbReference>
<dbReference type="SUPFAM" id="SSF48350">
    <property type="entry name" value="GTPase activation domain, GAP"/>
    <property type="match status" value="2"/>
</dbReference>
<proteinExistence type="predicted"/>
<dbReference type="InterPro" id="IPR047234">
    <property type="entry name" value="GRAF_fam"/>
</dbReference>
<dbReference type="Gene3D" id="2.30.29.30">
    <property type="entry name" value="Pleckstrin-homology domain (PH domain)/Phosphotyrosine-binding domain (PTB)"/>
    <property type="match status" value="1"/>
</dbReference>
<feature type="compositionally biased region" description="Low complexity" evidence="5">
    <location>
        <begin position="831"/>
        <end position="842"/>
    </location>
</feature>
<dbReference type="InterPro" id="IPR047225">
    <property type="entry name" value="PH_GRAF"/>
</dbReference>
<dbReference type="Pfam" id="PF00620">
    <property type="entry name" value="RhoGAP"/>
    <property type="match status" value="1"/>
</dbReference>
<dbReference type="Gene3D" id="1.10.555.10">
    <property type="entry name" value="Rho GTPase activation protein"/>
    <property type="match status" value="2"/>
</dbReference>
<dbReference type="PROSITE" id="PS50238">
    <property type="entry name" value="RHOGAP"/>
    <property type="match status" value="1"/>
</dbReference>
<dbReference type="GO" id="GO:0007165">
    <property type="term" value="P:signal transduction"/>
    <property type="evidence" value="ECO:0007669"/>
    <property type="project" value="InterPro"/>
</dbReference>
<protein>
    <recommendedName>
        <fullName evidence="10">Rho-GAP domain-containing protein</fullName>
    </recommendedName>
</protein>
<dbReference type="PANTHER" id="PTHR12552:SF1">
    <property type="entry name" value="RHO GTPASE-ACTIVATING PROTEIN GRAF"/>
    <property type="match status" value="1"/>
</dbReference>
<dbReference type="GO" id="GO:0005737">
    <property type="term" value="C:cytoplasm"/>
    <property type="evidence" value="ECO:0007669"/>
    <property type="project" value="InterPro"/>
</dbReference>
<dbReference type="Gene3D" id="1.20.1270.60">
    <property type="entry name" value="Arfaptin homology (AH) domain/BAR domain"/>
    <property type="match status" value="2"/>
</dbReference>
<reference evidence="9" key="1">
    <citation type="journal article" date="2008" name="Nature">
        <title>The amphioxus genome and the evolution of the chordate karyotype.</title>
        <authorList>
            <consortium name="US DOE Joint Genome Institute (JGI-PGF)"/>
            <person name="Putnam N.H."/>
            <person name="Butts T."/>
            <person name="Ferrier D.E.K."/>
            <person name="Furlong R.F."/>
            <person name="Hellsten U."/>
            <person name="Kawashima T."/>
            <person name="Robinson-Rechavi M."/>
            <person name="Shoguchi E."/>
            <person name="Terry A."/>
            <person name="Yu J.-K."/>
            <person name="Benito-Gutierrez E.L."/>
            <person name="Dubchak I."/>
            <person name="Garcia-Fernandez J."/>
            <person name="Gibson-Brown J.J."/>
            <person name="Grigoriev I.V."/>
            <person name="Horton A.C."/>
            <person name="de Jong P.J."/>
            <person name="Jurka J."/>
            <person name="Kapitonov V.V."/>
            <person name="Kohara Y."/>
            <person name="Kuroki Y."/>
            <person name="Lindquist E."/>
            <person name="Lucas S."/>
            <person name="Osoegawa K."/>
            <person name="Pennacchio L.A."/>
            <person name="Salamov A.A."/>
            <person name="Satou Y."/>
            <person name="Sauka-Spengler T."/>
            <person name="Schmutz J."/>
            <person name="Shin-I T."/>
            <person name="Toyoda A."/>
            <person name="Bronner-Fraser M."/>
            <person name="Fujiyama A."/>
            <person name="Holland L.Z."/>
            <person name="Holland P.W.H."/>
            <person name="Satoh N."/>
            <person name="Rokhsar D.S."/>
        </authorList>
    </citation>
    <scope>NUCLEOTIDE SEQUENCE [LARGE SCALE GENOMIC DNA]</scope>
    <source>
        <strain evidence="9">S238N-H82</strain>
        <tissue evidence="9">Testes</tissue>
    </source>
</reference>
<dbReference type="InterPro" id="IPR008936">
    <property type="entry name" value="Rho_GTPase_activation_prot"/>
</dbReference>
<dbReference type="InterPro" id="IPR000198">
    <property type="entry name" value="RhoGAP_dom"/>
</dbReference>
<dbReference type="EMBL" id="GG666566">
    <property type="protein sequence ID" value="EEN54149.1"/>
    <property type="molecule type" value="Genomic_DNA"/>
</dbReference>
<feature type="compositionally biased region" description="Polar residues" evidence="5">
    <location>
        <begin position="816"/>
        <end position="830"/>
    </location>
</feature>
<evidence type="ECO:0000259" key="6">
    <source>
        <dbReference type="PROSITE" id="PS50002"/>
    </source>
</evidence>
<feature type="compositionally biased region" description="Pro residues" evidence="5">
    <location>
        <begin position="731"/>
        <end position="747"/>
    </location>
</feature>
<feature type="domain" description="SH3" evidence="6">
    <location>
        <begin position="882"/>
        <end position="926"/>
    </location>
</feature>
<evidence type="ECO:0008006" key="10">
    <source>
        <dbReference type="Google" id="ProtNLM"/>
    </source>
</evidence>
<dbReference type="InterPro" id="IPR001849">
    <property type="entry name" value="PH_domain"/>
</dbReference>
<dbReference type="Pfam" id="PF16746">
    <property type="entry name" value="BAR_3"/>
    <property type="match status" value="3"/>
</dbReference>
<gene>
    <name evidence="9" type="ORF">BRAFLDRAFT_82920</name>
</gene>
<keyword evidence="2" id="KW-0343">GTPase activation</keyword>
<dbReference type="SUPFAM" id="SSF50044">
    <property type="entry name" value="SH3-domain"/>
    <property type="match status" value="1"/>
</dbReference>
<dbReference type="InterPro" id="IPR027267">
    <property type="entry name" value="AH/BAR_dom_sf"/>
</dbReference>
<dbReference type="InParanoid" id="C3YZ78"/>
<evidence type="ECO:0000256" key="1">
    <source>
        <dbReference type="ARBA" id="ARBA00022443"/>
    </source>
</evidence>
<feature type="coiled-coil region" evidence="4">
    <location>
        <begin position="22"/>
        <end position="49"/>
    </location>
</feature>
<dbReference type="Gene3D" id="2.30.30.40">
    <property type="entry name" value="SH3 Domains"/>
    <property type="match status" value="1"/>
</dbReference>
<dbReference type="CDD" id="cd01249">
    <property type="entry name" value="BAR-PH_GRAF_family"/>
    <property type="match status" value="1"/>
</dbReference>
<dbReference type="Pfam" id="PF00169">
    <property type="entry name" value="PH"/>
    <property type="match status" value="1"/>
</dbReference>
<name>C3YZ78_BRAFL</name>
<dbReference type="STRING" id="7739.C3YZ78"/>